<dbReference type="InterPro" id="IPR003566">
    <property type="entry name" value="Tcell_CD5"/>
</dbReference>
<keyword evidence="2" id="KW-1003">Cell membrane</keyword>
<dbReference type="SUPFAM" id="SSF56487">
    <property type="entry name" value="SRCR-like"/>
    <property type="match status" value="3"/>
</dbReference>
<evidence type="ECO:0000256" key="10">
    <source>
        <dbReference type="ARBA" id="ARBA00023170"/>
    </source>
</evidence>
<feature type="domain" description="SRCR" evidence="16">
    <location>
        <begin position="537"/>
        <end position="628"/>
    </location>
</feature>
<keyword evidence="9 13" id="KW-1015">Disulfide bond</keyword>
<organism evidence="17 18">
    <name type="scientific">Phyllostomus discolor</name>
    <name type="common">pale spear-nosed bat</name>
    <dbReference type="NCBI Taxonomy" id="89673"/>
    <lineage>
        <taxon>Eukaryota</taxon>
        <taxon>Metazoa</taxon>
        <taxon>Chordata</taxon>
        <taxon>Craniata</taxon>
        <taxon>Vertebrata</taxon>
        <taxon>Euteleostomi</taxon>
        <taxon>Mammalia</taxon>
        <taxon>Eutheria</taxon>
        <taxon>Laurasiatheria</taxon>
        <taxon>Chiroptera</taxon>
        <taxon>Yangochiroptera</taxon>
        <taxon>Phyllostomidae</taxon>
        <taxon>Phyllostominae</taxon>
        <taxon>Phyllostomus</taxon>
    </lineage>
</organism>
<dbReference type="RefSeq" id="XP_035885907.1">
    <property type="nucleotide sequence ID" value="XM_036030014.1"/>
</dbReference>
<feature type="region of interest" description="Disordered" evidence="14">
    <location>
        <begin position="242"/>
        <end position="292"/>
    </location>
</feature>
<evidence type="ECO:0000256" key="5">
    <source>
        <dbReference type="ARBA" id="ARBA00022729"/>
    </source>
</evidence>
<proteinExistence type="predicted"/>
<keyword evidence="10" id="KW-0675">Receptor</keyword>
<keyword evidence="6" id="KW-0677">Repeat</keyword>
<feature type="compositionally biased region" description="Polar residues" evidence="14">
    <location>
        <begin position="736"/>
        <end position="745"/>
    </location>
</feature>
<dbReference type="AlphaFoldDB" id="A0A7E6E4H9"/>
<evidence type="ECO:0000259" key="16">
    <source>
        <dbReference type="PROSITE" id="PS50287"/>
    </source>
</evidence>
<feature type="domain" description="SRCR" evidence="16">
    <location>
        <begin position="143"/>
        <end position="237"/>
    </location>
</feature>
<dbReference type="OrthoDB" id="544868at2759"/>
<evidence type="ECO:0000256" key="12">
    <source>
        <dbReference type="ARBA" id="ARBA00068568"/>
    </source>
</evidence>
<dbReference type="FunFam" id="3.10.250.10:FF:000030">
    <property type="entry name" value="T-cell surface glycoprotein CD5"/>
    <property type="match status" value="2"/>
</dbReference>
<keyword evidence="5" id="KW-0732">Signal</keyword>
<feature type="disulfide bond" evidence="13">
    <location>
        <begin position="366"/>
        <end position="376"/>
    </location>
</feature>
<dbReference type="PRINTS" id="PR01409">
    <property type="entry name" value="TCELLCD5"/>
</dbReference>
<evidence type="ECO:0000256" key="8">
    <source>
        <dbReference type="ARBA" id="ARBA00023136"/>
    </source>
</evidence>
<evidence type="ECO:0000256" key="7">
    <source>
        <dbReference type="ARBA" id="ARBA00022989"/>
    </source>
</evidence>
<feature type="region of interest" description="Disordered" evidence="14">
    <location>
        <begin position="694"/>
        <end position="756"/>
    </location>
</feature>
<dbReference type="FunCoup" id="A0A7E6E4H9">
    <property type="interactions" value="279"/>
</dbReference>
<evidence type="ECO:0000256" key="15">
    <source>
        <dbReference type="SAM" id="Phobius"/>
    </source>
</evidence>
<dbReference type="FunFam" id="3.10.250.10:FF:000028">
    <property type="entry name" value="T-cell surface glycoprotein CD5"/>
    <property type="match status" value="1"/>
</dbReference>
<evidence type="ECO:0000256" key="11">
    <source>
        <dbReference type="ARBA" id="ARBA00023180"/>
    </source>
</evidence>
<sequence length="756" mass="83197">MPANQASGNASGDGFCKLPLRLQGSSSPCQGQLEVLFDGKWHTVDSQSWGRSRNRWEDPRQASSLCQKLNCGDALVLAHISHFNSPQNHVICQGQPGSFSSCNSSVANQRAPLGLICLELPKTSPPTTRPPPTTPEPTVPPRLHLVPGPEGLRCMGVVEFYRGSLGGTISYEDQDGHKDQDGPKNLGDLICGALQCGSFLKRLPEARAARTQPPGETGPLPIRWEIRDTNCTSLEQCFRKVQPRNPGQRDFLPRRARRLRRGGNECPQKDKDRHPRVHSSPDVDAAPDGQELPLRLQGSSSPCQGQLEVLFDGKWHTVDSQSWGRSRNRWEDPRQASSLCQKLNCGDALVLAHISHFNSPQNHVICQGQPGSFSSCNSSVANQRAPLGLICLELPKTSPPTTRPPPTTPEPTVPPRLHLVPGPEGLRCMGVVEFYRGSLGGTISYEDQDGHKDQDGPKNLGDLICGALQCGSFLKRLPEARAARTQPPGETGPLPIRWEIRDTNCTSLEQCFRKVQPRKDGQVLGLICSDFQPKVQSRLARGSGTCAGYVEVRWGRQWQDLCHHSPFKVPPRWEEVCREQRCGNLSSFEVLEAGGQTSRGLVCHQEKLSQCYELQEITYCRRVLVTCKDPNPAGLGAGTVASIILALMLLAVLLVVCGPLAYKKLVKKFRQKKQRQWIGPTGMSQNMSFHRDHATTVRRSQADNPAASHVENEYSQPPRNSQVSAYPALEGALHRASTQPDNSSDSDYDLHGAQRL</sequence>
<dbReference type="InParanoid" id="A0A7E6E4H9"/>
<dbReference type="KEGG" id="pdic:114499121"/>
<evidence type="ECO:0000313" key="18">
    <source>
        <dbReference type="RefSeq" id="XP_035885907.1"/>
    </source>
</evidence>
<dbReference type="SMART" id="SM00202">
    <property type="entry name" value="SR"/>
    <property type="match status" value="2"/>
</dbReference>
<feature type="disulfide bond" evidence="13">
    <location>
        <begin position="92"/>
        <end position="102"/>
    </location>
</feature>
<keyword evidence="3" id="KW-0597">Phosphoprotein</keyword>
<dbReference type="GeneID" id="114499121"/>
<evidence type="ECO:0000256" key="13">
    <source>
        <dbReference type="PROSITE-ProRule" id="PRU00196"/>
    </source>
</evidence>
<gene>
    <name evidence="18" type="primary">CD5</name>
</gene>
<evidence type="ECO:0000256" key="1">
    <source>
        <dbReference type="ARBA" id="ARBA00004251"/>
    </source>
</evidence>
<evidence type="ECO:0000256" key="4">
    <source>
        <dbReference type="ARBA" id="ARBA00022692"/>
    </source>
</evidence>
<feature type="compositionally biased region" description="Pro residues" evidence="14">
    <location>
        <begin position="397"/>
        <end position="414"/>
    </location>
</feature>
<dbReference type="GO" id="GO:0031295">
    <property type="term" value="P:T cell costimulation"/>
    <property type="evidence" value="ECO:0007669"/>
    <property type="project" value="TreeGrafter"/>
</dbReference>
<evidence type="ECO:0000256" key="6">
    <source>
        <dbReference type="ARBA" id="ARBA00022737"/>
    </source>
</evidence>
<dbReference type="Proteomes" id="UP000504628">
    <property type="component" value="Chromosome 6"/>
</dbReference>
<dbReference type="InterPro" id="IPR036772">
    <property type="entry name" value="SRCR-like_dom_sf"/>
</dbReference>
<comment type="subcellular location">
    <subcellularLocation>
        <location evidence="1">Cell membrane</location>
        <topology evidence="1">Single-pass type I membrane protein</topology>
    </subcellularLocation>
</comment>
<reference evidence="18" key="1">
    <citation type="submission" date="2025-08" db="UniProtKB">
        <authorList>
            <consortium name="RefSeq"/>
        </authorList>
    </citation>
    <scope>IDENTIFICATION</scope>
    <source>
        <tissue evidence="18">Muscle</tissue>
    </source>
</reference>
<feature type="domain" description="SRCR" evidence="16">
    <location>
        <begin position="20"/>
        <end position="118"/>
    </location>
</feature>
<protein>
    <recommendedName>
        <fullName evidence="12">T-cell surface glycoprotein CD5</fullName>
    </recommendedName>
</protein>
<keyword evidence="7 15" id="KW-1133">Transmembrane helix</keyword>
<dbReference type="GO" id="GO:0005886">
    <property type="term" value="C:plasma membrane"/>
    <property type="evidence" value="ECO:0007669"/>
    <property type="project" value="UniProtKB-SubCell"/>
</dbReference>
<dbReference type="CTD" id="921"/>
<feature type="compositionally biased region" description="Polar residues" evidence="14">
    <location>
        <begin position="713"/>
        <end position="724"/>
    </location>
</feature>
<feature type="transmembrane region" description="Helical" evidence="15">
    <location>
        <begin position="635"/>
        <end position="662"/>
    </location>
</feature>
<feature type="region of interest" description="Disordered" evidence="14">
    <location>
        <begin position="122"/>
        <end position="141"/>
    </location>
</feature>
<dbReference type="PANTHER" id="PTHR47309">
    <property type="entry name" value="T-CELL SURFACE GLYCOPROTEIN CD5"/>
    <property type="match status" value="1"/>
</dbReference>
<feature type="domain" description="SRCR" evidence="16">
    <location>
        <begin position="417"/>
        <end position="529"/>
    </location>
</feature>
<dbReference type="PRINTS" id="PR00258">
    <property type="entry name" value="SPERACTRCPTR"/>
</dbReference>
<name>A0A7E6E4H9_9CHIR</name>
<comment type="caution">
    <text evidence="13">Lacks conserved residue(s) required for the propagation of feature annotation.</text>
</comment>
<dbReference type="PROSITE" id="PS50287">
    <property type="entry name" value="SRCR_2"/>
    <property type="match status" value="5"/>
</dbReference>
<keyword evidence="8 15" id="KW-0472">Membrane</keyword>
<evidence type="ECO:0000256" key="14">
    <source>
        <dbReference type="SAM" id="MobiDB-lite"/>
    </source>
</evidence>
<evidence type="ECO:0000256" key="2">
    <source>
        <dbReference type="ARBA" id="ARBA00022475"/>
    </source>
</evidence>
<feature type="region of interest" description="Disordered" evidence="14">
    <location>
        <begin position="396"/>
        <end position="415"/>
    </location>
</feature>
<feature type="compositionally biased region" description="Pro residues" evidence="14">
    <location>
        <begin position="123"/>
        <end position="140"/>
    </location>
</feature>
<dbReference type="InterPro" id="IPR001190">
    <property type="entry name" value="SRCR"/>
</dbReference>
<dbReference type="PANTHER" id="PTHR47309:SF1">
    <property type="entry name" value="T-CELL SURFACE GLYCOPROTEIN CD5"/>
    <property type="match status" value="1"/>
</dbReference>
<keyword evidence="4 15" id="KW-0812">Transmembrane</keyword>
<keyword evidence="11" id="KW-0325">Glycoprotein</keyword>
<keyword evidence="17" id="KW-1185">Reference proteome</keyword>
<feature type="domain" description="SRCR" evidence="16">
    <location>
        <begin position="294"/>
        <end position="392"/>
    </location>
</feature>
<evidence type="ECO:0000313" key="17">
    <source>
        <dbReference type="Proteomes" id="UP000504628"/>
    </source>
</evidence>
<evidence type="ECO:0000256" key="9">
    <source>
        <dbReference type="ARBA" id="ARBA00023157"/>
    </source>
</evidence>
<dbReference type="Gene3D" id="3.10.250.10">
    <property type="entry name" value="SRCR-like domain"/>
    <property type="match status" value="3"/>
</dbReference>
<dbReference type="Pfam" id="PF00530">
    <property type="entry name" value="SRCR"/>
    <property type="match status" value="2"/>
</dbReference>
<evidence type="ECO:0000256" key="3">
    <source>
        <dbReference type="ARBA" id="ARBA00022553"/>
    </source>
</evidence>
<accession>A0A7E6E4H9</accession>